<proteinExistence type="predicted"/>
<keyword evidence="1" id="KW-1133">Transmembrane helix</keyword>
<accession>A0A0M3Q0S5</accession>
<dbReference type="PROSITE" id="PS51257">
    <property type="entry name" value="PROKAR_LIPOPROTEIN"/>
    <property type="match status" value="1"/>
</dbReference>
<name>A0A0M3Q0S5_9BACT</name>
<protein>
    <submittedName>
        <fullName evidence="2">Tetratricopeptide repeat family protein</fullName>
    </submittedName>
</protein>
<dbReference type="PANTHER" id="PTHR10098:SF108">
    <property type="entry name" value="TETRATRICOPEPTIDE REPEAT PROTEIN 28"/>
    <property type="match status" value="1"/>
</dbReference>
<dbReference type="SUPFAM" id="SSF48452">
    <property type="entry name" value="TPR-like"/>
    <property type="match status" value="1"/>
</dbReference>
<dbReference type="EMBL" id="KT336245">
    <property type="protein sequence ID" value="ALB75751.1"/>
    <property type="molecule type" value="Genomic_DNA"/>
</dbReference>
<keyword evidence="1" id="KW-0812">Transmembrane</keyword>
<evidence type="ECO:0000256" key="1">
    <source>
        <dbReference type="SAM" id="Phobius"/>
    </source>
</evidence>
<feature type="transmembrane region" description="Helical" evidence="1">
    <location>
        <begin position="361"/>
        <end position="382"/>
    </location>
</feature>
<keyword evidence="1" id="KW-0472">Membrane</keyword>
<evidence type="ECO:0000313" key="2">
    <source>
        <dbReference type="EMBL" id="ALB75751.1"/>
    </source>
</evidence>
<reference evidence="2" key="1">
    <citation type="journal article" date="2015" name="Proc. Natl. Acad. Sci. U.S.A.">
        <title>Functional metagenomic discovery of bacterial effectors in the human microbiome and isolation of commendamide, a GPCR G2A/132 agonist.</title>
        <authorList>
            <person name="Cohen L.J."/>
            <person name="Kang H.S."/>
            <person name="Chu J."/>
            <person name="Huang Y.H."/>
            <person name="Gordon E.A."/>
            <person name="Reddy B.V."/>
            <person name="Ternei M.A."/>
            <person name="Craig J.W."/>
            <person name="Brady S.F."/>
        </authorList>
    </citation>
    <scope>NUCLEOTIDE SEQUENCE</scope>
</reference>
<dbReference type="InterPro" id="IPR011990">
    <property type="entry name" value="TPR-like_helical_dom_sf"/>
</dbReference>
<dbReference type="AlphaFoldDB" id="A0A0M3Q0S5"/>
<sequence length="512" mass="58918">MRKAIIATLSVLIVLLFIACNTRVNYNKYLIAIDSLIVQQPDTALSMLEAFPTNSLQTQADSAYYGLLMTEARDKNYIIQTNDSLIQSALTYYNGTNDIEKRARAHYYSGCVYRDSQRRTESMTQYLIAKPLAEKAGERRLLSLIYLNIGYLYYSQNLNTQADSSYQLAQQIGIQLKDSVLQAEVLSRRGVICMEKGEEFYPEAEKMMLKALAIVQKQSNIQLKENVFSSLCQLYNWMENGEKAIEFAKQNLGVQKDRTTCYKAFELLGSAYYLILQYDSARYYLQKSLFTTDYATKAGAYMYLADIAKEQGDLATSLEMERNYSAYLDSMQKSRQPDAIVCAEQGMPSNKQNIISKHTHYRIIGISIIILTLIVAVIILSYKKRKQKPNNQTEKEMLHKAGLVLFEQSEVYNKMTLIIRSHKEKAESEIMHQGDWLQLIAETNKCWNNIARELQSKYHLTEDEINHLLSVPDKPPDKPFLPYIELRTGYYLQKGRPHIRKQNGICTQRDIS</sequence>
<dbReference type="PANTHER" id="PTHR10098">
    <property type="entry name" value="RAPSYN-RELATED"/>
    <property type="match status" value="1"/>
</dbReference>
<dbReference type="Gene3D" id="1.25.40.10">
    <property type="entry name" value="Tetratricopeptide repeat domain"/>
    <property type="match status" value="1"/>
</dbReference>
<organism evidence="2">
    <name type="scientific">uncultured bacterium 4h09</name>
    <dbReference type="NCBI Taxonomy" id="1701372"/>
    <lineage>
        <taxon>Bacteria</taxon>
        <taxon>environmental samples</taxon>
    </lineage>
</organism>